<name>W4H6J7_APHAT</name>
<accession>W4H6J7</accession>
<dbReference type="EMBL" id="KI913116">
    <property type="protein sequence ID" value="ETV86924.1"/>
    <property type="molecule type" value="Genomic_DNA"/>
</dbReference>
<dbReference type="AlphaFoldDB" id="W4H6J7"/>
<dbReference type="VEuPathDB" id="FungiDB:H257_01953"/>
<reference evidence="2" key="1">
    <citation type="submission" date="2013-12" db="EMBL/GenBank/DDBJ databases">
        <title>The Genome Sequence of Aphanomyces astaci APO3.</title>
        <authorList>
            <consortium name="The Broad Institute Genomics Platform"/>
            <person name="Russ C."/>
            <person name="Tyler B."/>
            <person name="van West P."/>
            <person name="Dieguez-Uribeondo J."/>
            <person name="Young S.K."/>
            <person name="Zeng Q."/>
            <person name="Gargeya S."/>
            <person name="Fitzgerald M."/>
            <person name="Abouelleil A."/>
            <person name="Alvarado L."/>
            <person name="Chapman S.B."/>
            <person name="Gainer-Dewar J."/>
            <person name="Goldberg J."/>
            <person name="Griggs A."/>
            <person name="Gujja S."/>
            <person name="Hansen M."/>
            <person name="Howarth C."/>
            <person name="Imamovic A."/>
            <person name="Ireland A."/>
            <person name="Larimer J."/>
            <person name="McCowan C."/>
            <person name="Murphy C."/>
            <person name="Pearson M."/>
            <person name="Poon T.W."/>
            <person name="Priest M."/>
            <person name="Roberts A."/>
            <person name="Saif S."/>
            <person name="Shea T."/>
            <person name="Sykes S."/>
            <person name="Wortman J."/>
            <person name="Nusbaum C."/>
            <person name="Birren B."/>
        </authorList>
    </citation>
    <scope>NUCLEOTIDE SEQUENCE [LARGE SCALE GENOMIC DNA]</scope>
    <source>
        <strain evidence="2">APO3</strain>
    </source>
</reference>
<evidence type="ECO:0000256" key="1">
    <source>
        <dbReference type="SAM" id="MobiDB-lite"/>
    </source>
</evidence>
<dbReference type="GeneID" id="20803949"/>
<feature type="region of interest" description="Disordered" evidence="1">
    <location>
        <begin position="1"/>
        <end position="25"/>
    </location>
</feature>
<organism evidence="2">
    <name type="scientific">Aphanomyces astaci</name>
    <name type="common">Crayfish plague agent</name>
    <dbReference type="NCBI Taxonomy" id="112090"/>
    <lineage>
        <taxon>Eukaryota</taxon>
        <taxon>Sar</taxon>
        <taxon>Stramenopiles</taxon>
        <taxon>Oomycota</taxon>
        <taxon>Saprolegniomycetes</taxon>
        <taxon>Saprolegniales</taxon>
        <taxon>Verrucalvaceae</taxon>
        <taxon>Aphanomyces</taxon>
    </lineage>
</organism>
<dbReference type="RefSeq" id="XP_009823723.1">
    <property type="nucleotide sequence ID" value="XM_009825421.1"/>
</dbReference>
<evidence type="ECO:0000313" key="2">
    <source>
        <dbReference type="EMBL" id="ETV86924.1"/>
    </source>
</evidence>
<sequence>MATIAHAPPASTAMTDQPHHPAKINPDTRELARSLTKNGLADASLDTSEAHQTSHSILQPVATPPLEAVHCLIGFQLMMKPLQSFQRVPK</sequence>
<protein>
    <submittedName>
        <fullName evidence="2">Uncharacterized protein</fullName>
    </submittedName>
</protein>
<gene>
    <name evidence="2" type="ORF">H257_01953</name>
</gene>
<proteinExistence type="predicted"/>